<dbReference type="EMBL" id="KI964680">
    <property type="protein sequence ID" value="EUC30989.1"/>
    <property type="molecule type" value="Genomic_DNA"/>
</dbReference>
<feature type="region of interest" description="Disordered" evidence="1">
    <location>
        <begin position="115"/>
        <end position="144"/>
    </location>
</feature>
<evidence type="ECO:0000256" key="1">
    <source>
        <dbReference type="SAM" id="MobiDB-lite"/>
    </source>
</evidence>
<dbReference type="Proteomes" id="UP000053841">
    <property type="component" value="Unassembled WGS sequence"/>
</dbReference>
<dbReference type="GeneID" id="19146360"/>
<dbReference type="HOGENOM" id="CLU_1209637_0_0_1"/>
<keyword evidence="3" id="KW-1185">Reference proteome</keyword>
<gene>
    <name evidence="2" type="ORF">COCCADRAFT_28221</name>
</gene>
<evidence type="ECO:0000313" key="3">
    <source>
        <dbReference type="Proteomes" id="UP000053841"/>
    </source>
</evidence>
<evidence type="ECO:0000313" key="2">
    <source>
        <dbReference type="EMBL" id="EUC30989.1"/>
    </source>
</evidence>
<dbReference type="KEGG" id="bze:COCCADRAFT_28221"/>
<proteinExistence type="predicted"/>
<sequence>MAAKHCNLRAARSALHTLNGPWLLAANRQRRWQPSRPPRPSDFACIGSAAASSANRRRPLTLLLHQPCPTPTRAMTTGRVQLSAPLPNRDASCAVCTIRNSRLPLKQRGNNLAQQALRGDTADRSTSTPHVRNRSGCCETSSRSPIGSGHLRDAPWWLILPRVSIFHAVSPCPVPVVSRQWRDSSAVWHLAIMSTPMPTSYPTLLYYICLYVLCSMRDIQVLTEIPHDG</sequence>
<dbReference type="RefSeq" id="XP_007714710.1">
    <property type="nucleotide sequence ID" value="XM_007716520.1"/>
</dbReference>
<organism evidence="2 3">
    <name type="scientific">Cochliobolus carbonum (strain 26-R-13)</name>
    <name type="common">Maize leaf spot fungus</name>
    <name type="synonym">Bipolaris zeicola</name>
    <dbReference type="NCBI Taxonomy" id="930089"/>
    <lineage>
        <taxon>Eukaryota</taxon>
        <taxon>Fungi</taxon>
        <taxon>Dikarya</taxon>
        <taxon>Ascomycota</taxon>
        <taxon>Pezizomycotina</taxon>
        <taxon>Dothideomycetes</taxon>
        <taxon>Pleosporomycetidae</taxon>
        <taxon>Pleosporales</taxon>
        <taxon>Pleosporineae</taxon>
        <taxon>Pleosporaceae</taxon>
        <taxon>Bipolaris</taxon>
    </lineage>
</organism>
<name>W6Y6V0_COCC2</name>
<reference evidence="2 3" key="1">
    <citation type="journal article" date="2013" name="PLoS Genet.">
        <title>Comparative genome structure, secondary metabolite, and effector coding capacity across Cochliobolus pathogens.</title>
        <authorList>
            <person name="Condon B.J."/>
            <person name="Leng Y."/>
            <person name="Wu D."/>
            <person name="Bushley K.E."/>
            <person name="Ohm R.A."/>
            <person name="Otillar R."/>
            <person name="Martin J."/>
            <person name="Schackwitz W."/>
            <person name="Grimwood J."/>
            <person name="MohdZainudin N."/>
            <person name="Xue C."/>
            <person name="Wang R."/>
            <person name="Manning V.A."/>
            <person name="Dhillon B."/>
            <person name="Tu Z.J."/>
            <person name="Steffenson B.J."/>
            <person name="Salamov A."/>
            <person name="Sun H."/>
            <person name="Lowry S."/>
            <person name="LaButti K."/>
            <person name="Han J."/>
            <person name="Copeland A."/>
            <person name="Lindquist E."/>
            <person name="Barry K."/>
            <person name="Schmutz J."/>
            <person name="Baker S.E."/>
            <person name="Ciuffetti L.M."/>
            <person name="Grigoriev I.V."/>
            <person name="Zhong S."/>
            <person name="Turgeon B.G."/>
        </authorList>
    </citation>
    <scope>NUCLEOTIDE SEQUENCE [LARGE SCALE GENOMIC DNA]</scope>
    <source>
        <strain evidence="2 3">26-R-13</strain>
    </source>
</reference>
<accession>W6Y6V0</accession>
<protein>
    <submittedName>
        <fullName evidence="2">Uncharacterized protein</fullName>
    </submittedName>
</protein>
<dbReference type="AlphaFoldDB" id="W6Y6V0"/>